<dbReference type="GO" id="GO:0005829">
    <property type="term" value="C:cytosol"/>
    <property type="evidence" value="ECO:0007669"/>
    <property type="project" value="TreeGrafter"/>
</dbReference>
<keyword evidence="5 8" id="KW-0413">Isomerase</keyword>
<dbReference type="PANTHER" id="PTHR30511:SF0">
    <property type="entry name" value="ALANINE RACEMASE, CATABOLIC-RELATED"/>
    <property type="match status" value="1"/>
</dbReference>
<dbReference type="SUPFAM" id="SSF50621">
    <property type="entry name" value="Alanine racemase C-terminal domain-like"/>
    <property type="match status" value="1"/>
</dbReference>
<protein>
    <recommendedName>
        <fullName evidence="3">alanine racemase</fullName>
        <ecNumber evidence="3">5.1.1.1</ecNumber>
    </recommendedName>
</protein>
<dbReference type="Proteomes" id="UP000251558">
    <property type="component" value="Unassembled WGS sequence"/>
</dbReference>
<dbReference type="EMBL" id="QMBP01000031">
    <property type="protein sequence ID" value="RAZ82949.1"/>
    <property type="molecule type" value="Genomic_DNA"/>
</dbReference>
<dbReference type="Pfam" id="PF00842">
    <property type="entry name" value="Ala_racemase_C"/>
    <property type="match status" value="1"/>
</dbReference>
<dbReference type="GO" id="GO:0030632">
    <property type="term" value="P:D-alanine biosynthetic process"/>
    <property type="evidence" value="ECO:0007669"/>
    <property type="project" value="TreeGrafter"/>
</dbReference>
<dbReference type="AlphaFoldDB" id="A0A330H8E6"/>
<dbReference type="SMART" id="SM01005">
    <property type="entry name" value="Ala_racemase_C"/>
    <property type="match status" value="1"/>
</dbReference>
<evidence type="ECO:0000256" key="1">
    <source>
        <dbReference type="ARBA" id="ARBA00000316"/>
    </source>
</evidence>
<evidence type="ECO:0000313" key="9">
    <source>
        <dbReference type="Proteomes" id="UP000251558"/>
    </source>
</evidence>
<dbReference type="OrthoDB" id="9813814at2"/>
<dbReference type="CDD" id="cd00430">
    <property type="entry name" value="PLPDE_III_AR"/>
    <property type="match status" value="1"/>
</dbReference>
<dbReference type="InterPro" id="IPR029066">
    <property type="entry name" value="PLP-binding_barrel"/>
</dbReference>
<comment type="catalytic activity">
    <reaction evidence="1">
        <text>L-alanine = D-alanine</text>
        <dbReference type="Rhea" id="RHEA:20249"/>
        <dbReference type="ChEBI" id="CHEBI:57416"/>
        <dbReference type="ChEBI" id="CHEBI:57972"/>
        <dbReference type="EC" id="5.1.1.1"/>
    </reaction>
</comment>
<dbReference type="Gene3D" id="2.40.37.10">
    <property type="entry name" value="Lyase, Ornithine Decarboxylase, Chain A, domain 1"/>
    <property type="match status" value="1"/>
</dbReference>
<dbReference type="Pfam" id="PF01168">
    <property type="entry name" value="Ala_racemase_N"/>
    <property type="match status" value="1"/>
</dbReference>
<keyword evidence="4 6" id="KW-0663">Pyridoxal phosphate</keyword>
<evidence type="ECO:0000256" key="4">
    <source>
        <dbReference type="ARBA" id="ARBA00022898"/>
    </source>
</evidence>
<evidence type="ECO:0000313" key="8">
    <source>
        <dbReference type="EMBL" id="RAZ82949.1"/>
    </source>
</evidence>
<comment type="cofactor">
    <cofactor evidence="2 6">
        <name>pyridoxal 5'-phosphate</name>
        <dbReference type="ChEBI" id="CHEBI:597326"/>
    </cofactor>
</comment>
<dbReference type="InterPro" id="IPR011079">
    <property type="entry name" value="Ala_racemase_C"/>
</dbReference>
<dbReference type="InterPro" id="IPR000821">
    <property type="entry name" value="Ala_racemase"/>
</dbReference>
<organism evidence="8 9">
    <name type="scientific">Mesorhizobium hawassense</name>
    <dbReference type="NCBI Taxonomy" id="1209954"/>
    <lineage>
        <taxon>Bacteria</taxon>
        <taxon>Pseudomonadati</taxon>
        <taxon>Pseudomonadota</taxon>
        <taxon>Alphaproteobacteria</taxon>
        <taxon>Hyphomicrobiales</taxon>
        <taxon>Phyllobacteriaceae</taxon>
        <taxon>Mesorhizobium</taxon>
    </lineage>
</organism>
<keyword evidence="9" id="KW-1185">Reference proteome</keyword>
<evidence type="ECO:0000259" key="7">
    <source>
        <dbReference type="SMART" id="SM01005"/>
    </source>
</evidence>
<evidence type="ECO:0000256" key="5">
    <source>
        <dbReference type="ARBA" id="ARBA00023235"/>
    </source>
</evidence>
<dbReference type="PRINTS" id="PR00992">
    <property type="entry name" value="ALARACEMASE"/>
</dbReference>
<reference evidence="8 9" key="2">
    <citation type="submission" date="2018-07" db="EMBL/GenBank/DDBJ databases">
        <title>Diversity of Mesorhizobium strains in Brazil.</title>
        <authorList>
            <person name="Helene L.C.F."/>
            <person name="Dall'Agnol R."/>
            <person name="Delamuta J.R.M."/>
            <person name="Hungria M."/>
        </authorList>
    </citation>
    <scope>NUCLEOTIDE SEQUENCE [LARGE SCALE GENOMIC DNA]</scope>
    <source>
        <strain evidence="8 9">AC99b</strain>
    </source>
</reference>
<dbReference type="PANTHER" id="PTHR30511">
    <property type="entry name" value="ALANINE RACEMASE"/>
    <property type="match status" value="1"/>
</dbReference>
<feature type="modified residue" description="N6-(pyridoxal phosphate)lysine" evidence="6">
    <location>
        <position position="65"/>
    </location>
</feature>
<dbReference type="NCBIfam" id="TIGR00492">
    <property type="entry name" value="alr"/>
    <property type="match status" value="1"/>
</dbReference>
<accession>A0A330H8E6</accession>
<reference evidence="9" key="1">
    <citation type="submission" date="2018-06" db="EMBL/GenBank/DDBJ databases">
        <authorList>
            <person name="Helene L.C."/>
            <person name="Dall'Agnol R."/>
            <person name="Delamuta J.R."/>
            <person name="Hungria M."/>
        </authorList>
    </citation>
    <scope>NUCLEOTIDE SEQUENCE [LARGE SCALE GENOMIC DNA]</scope>
    <source>
        <strain evidence="9">AC99b</strain>
    </source>
</reference>
<dbReference type="Gene3D" id="3.20.20.10">
    <property type="entry name" value="Alanine racemase"/>
    <property type="match status" value="1"/>
</dbReference>
<dbReference type="SUPFAM" id="SSF51419">
    <property type="entry name" value="PLP-binding barrel"/>
    <property type="match status" value="1"/>
</dbReference>
<evidence type="ECO:0000256" key="6">
    <source>
        <dbReference type="PIRSR" id="PIRSR600821-50"/>
    </source>
</evidence>
<gene>
    <name evidence="8" type="primary">alr</name>
    <name evidence="8" type="ORF">DPM33_33925</name>
</gene>
<dbReference type="InterPro" id="IPR001608">
    <property type="entry name" value="Ala_racemase_N"/>
</dbReference>
<name>A0A330H8E6_9HYPH</name>
<feature type="domain" description="Alanine racemase C-terminal" evidence="7">
    <location>
        <begin position="267"/>
        <end position="394"/>
    </location>
</feature>
<comment type="caution">
    <text evidence="8">The sequence shown here is derived from an EMBL/GenBank/DDBJ whole genome shotgun (WGS) entry which is preliminary data.</text>
</comment>
<dbReference type="GO" id="GO:0030170">
    <property type="term" value="F:pyridoxal phosphate binding"/>
    <property type="evidence" value="ECO:0007669"/>
    <property type="project" value="TreeGrafter"/>
</dbReference>
<evidence type="ECO:0000256" key="3">
    <source>
        <dbReference type="ARBA" id="ARBA00013089"/>
    </source>
</evidence>
<evidence type="ECO:0000256" key="2">
    <source>
        <dbReference type="ARBA" id="ARBA00001933"/>
    </source>
</evidence>
<dbReference type="EC" id="5.1.1.1" evidence="3"/>
<dbReference type="InterPro" id="IPR009006">
    <property type="entry name" value="Ala_racemase/Decarboxylase_C"/>
</dbReference>
<sequence>MARQGQKHARIGSTCSRWPMNSLRQNPLPVAETAWREIDLSAIASNCRAIRAAVGQGTKIFACLKQDAYGCGAGKVATLLSEAGVDAFGVVSIADALAVRKAAPGKPILMYPGIGPNAVDLVRDLDLTISISGEDDLAGWLATGASLKVFVKVDLGFWRAGVAPASLRRLLDLCASQGNVAVGGLYAHLSEFGDAGSPASAQVARLTPLLEELKTERRLPETIMVSSSESLLHHPEFDMGAVDPGALLFGLTRSSAGRRVLPTRPALLAIKARIVALKTGHDSMGTPPDLPGFHPDMRLAVLGIGWGHGVPRHLRSSASVLVRGRRASIVPPIHLEHLRIDVTDIPEAVLGDEAVLLGSSGAARITLPDLAKAWNTDETGVACALRESLRRVGVAQQFKPNQKEGE</sequence>
<dbReference type="GO" id="GO:0008784">
    <property type="term" value="F:alanine racemase activity"/>
    <property type="evidence" value="ECO:0007669"/>
    <property type="project" value="UniProtKB-EC"/>
</dbReference>
<proteinExistence type="predicted"/>